<dbReference type="Gene3D" id="3.30.1240.10">
    <property type="match status" value="1"/>
</dbReference>
<dbReference type="GO" id="GO:0000287">
    <property type="term" value="F:magnesium ion binding"/>
    <property type="evidence" value="ECO:0007669"/>
    <property type="project" value="TreeGrafter"/>
</dbReference>
<gene>
    <name evidence="1" type="ordered locus">Clos_0919</name>
</gene>
<dbReference type="InterPro" id="IPR006379">
    <property type="entry name" value="HAD-SF_hydro_IIB"/>
</dbReference>
<dbReference type="SFLD" id="SFLDG01140">
    <property type="entry name" value="C2.B:_Phosphomannomutase_and_P"/>
    <property type="match status" value="1"/>
</dbReference>
<dbReference type="InterPro" id="IPR023214">
    <property type="entry name" value="HAD_sf"/>
</dbReference>
<keyword evidence="2" id="KW-1185">Reference proteome</keyword>
<dbReference type="Pfam" id="PF08282">
    <property type="entry name" value="Hydrolase_3"/>
    <property type="match status" value="1"/>
</dbReference>
<evidence type="ECO:0000313" key="2">
    <source>
        <dbReference type="Proteomes" id="UP000000269"/>
    </source>
</evidence>
<dbReference type="PANTHER" id="PTHR10000:SF8">
    <property type="entry name" value="HAD SUPERFAMILY HYDROLASE-LIKE, TYPE 3"/>
    <property type="match status" value="1"/>
</dbReference>
<dbReference type="Proteomes" id="UP000000269">
    <property type="component" value="Chromosome"/>
</dbReference>
<dbReference type="SFLD" id="SFLDS00003">
    <property type="entry name" value="Haloacid_Dehalogenase"/>
    <property type="match status" value="1"/>
</dbReference>
<dbReference type="SUPFAM" id="SSF56784">
    <property type="entry name" value="HAD-like"/>
    <property type="match status" value="1"/>
</dbReference>
<dbReference type="InterPro" id="IPR000150">
    <property type="entry name" value="Cof"/>
</dbReference>
<sequence length="275" mass="31260">MKYKLIVLDMDGTLLNRNKEVTKENQIALKKAQEKGIKVAIATGRVFTSAKFYANMLGIDSPIIACNGALIKEAASNEIIYTNPIRKEDLLKSLEIFRRHQVYFHTYDEDTIYIESLGFSSAIYNDWNEDQSEENKIPIKKLEDSYLYFKDNPIETLKIMAVDEDSEKMLQIKTELGEIYGIELNKSWYNNLEVMNKGVSKGNAIEMLSKIYGIKREEIISFGDHFNDLSMKSYSGTFVAMGNAEEAVKKEAHYITSSNDESGVAKGIEKLVLDI</sequence>
<dbReference type="EMBL" id="CP000853">
    <property type="protein sequence ID" value="ABW18466.1"/>
    <property type="molecule type" value="Genomic_DNA"/>
</dbReference>
<dbReference type="CDD" id="cd07516">
    <property type="entry name" value="HAD_Pase"/>
    <property type="match status" value="1"/>
</dbReference>
<dbReference type="InterPro" id="IPR036412">
    <property type="entry name" value="HAD-like_sf"/>
</dbReference>
<organism evidence="1 2">
    <name type="scientific">Alkaliphilus oremlandii (strain OhILAs)</name>
    <name type="common">Clostridium oremlandii (strain OhILAs)</name>
    <dbReference type="NCBI Taxonomy" id="350688"/>
    <lineage>
        <taxon>Bacteria</taxon>
        <taxon>Bacillati</taxon>
        <taxon>Bacillota</taxon>
        <taxon>Clostridia</taxon>
        <taxon>Peptostreptococcales</taxon>
        <taxon>Natronincolaceae</taxon>
        <taxon>Alkaliphilus</taxon>
    </lineage>
</organism>
<dbReference type="GO" id="GO:0016791">
    <property type="term" value="F:phosphatase activity"/>
    <property type="evidence" value="ECO:0007669"/>
    <property type="project" value="TreeGrafter"/>
</dbReference>
<dbReference type="PROSITE" id="PS01228">
    <property type="entry name" value="COF_1"/>
    <property type="match status" value="1"/>
</dbReference>
<name>A8MEY7_ALKOO</name>
<dbReference type="eggNOG" id="COG0561">
    <property type="taxonomic scope" value="Bacteria"/>
</dbReference>
<dbReference type="OrthoDB" id="9781413at2"/>
<proteinExistence type="predicted"/>
<dbReference type="RefSeq" id="WP_012158778.1">
    <property type="nucleotide sequence ID" value="NC_009922.1"/>
</dbReference>
<dbReference type="NCBIfam" id="TIGR00099">
    <property type="entry name" value="Cof-subfamily"/>
    <property type="match status" value="1"/>
</dbReference>
<dbReference type="NCBIfam" id="TIGR01484">
    <property type="entry name" value="HAD-SF-IIB"/>
    <property type="match status" value="1"/>
</dbReference>
<keyword evidence="1" id="KW-0378">Hydrolase</keyword>
<dbReference type="SFLD" id="SFLDG01144">
    <property type="entry name" value="C2.B.4:_PGP_Like"/>
    <property type="match status" value="1"/>
</dbReference>
<accession>A8MEY7</accession>
<dbReference type="AlphaFoldDB" id="A8MEY7"/>
<dbReference type="KEGG" id="aoe:Clos_0919"/>
<dbReference type="GO" id="GO:0005829">
    <property type="term" value="C:cytosol"/>
    <property type="evidence" value="ECO:0007669"/>
    <property type="project" value="TreeGrafter"/>
</dbReference>
<dbReference type="Gene3D" id="3.40.50.1000">
    <property type="entry name" value="HAD superfamily/HAD-like"/>
    <property type="match status" value="1"/>
</dbReference>
<dbReference type="STRING" id="350688.Clos_0919"/>
<evidence type="ECO:0000313" key="1">
    <source>
        <dbReference type="EMBL" id="ABW18466.1"/>
    </source>
</evidence>
<reference evidence="2" key="1">
    <citation type="submission" date="2007-10" db="EMBL/GenBank/DDBJ databases">
        <title>Complete genome of Alkaliphilus oremlandii OhILAs.</title>
        <authorList>
            <person name="Copeland A."/>
            <person name="Lucas S."/>
            <person name="Lapidus A."/>
            <person name="Barry K."/>
            <person name="Detter J.C."/>
            <person name="Glavina del Rio T."/>
            <person name="Hammon N."/>
            <person name="Israni S."/>
            <person name="Dalin E."/>
            <person name="Tice H."/>
            <person name="Pitluck S."/>
            <person name="Chain P."/>
            <person name="Malfatti S."/>
            <person name="Shin M."/>
            <person name="Vergez L."/>
            <person name="Schmutz J."/>
            <person name="Larimer F."/>
            <person name="Land M."/>
            <person name="Hauser L."/>
            <person name="Kyrpides N."/>
            <person name="Mikhailova N."/>
            <person name="Stolz J.F."/>
            <person name="Dawson A."/>
            <person name="Fisher E."/>
            <person name="Crable B."/>
            <person name="Perera E."/>
            <person name="Lisak J."/>
            <person name="Ranganathan M."/>
            <person name="Basu P."/>
            <person name="Richardson P."/>
        </authorList>
    </citation>
    <scope>NUCLEOTIDE SEQUENCE [LARGE SCALE GENOMIC DNA]</scope>
    <source>
        <strain evidence="2">OhILAs</strain>
    </source>
</reference>
<protein>
    <submittedName>
        <fullName evidence="1">Cof-like hydrolase</fullName>
    </submittedName>
</protein>
<dbReference type="HOGENOM" id="CLU_044146_3_1_9"/>
<dbReference type="PANTHER" id="PTHR10000">
    <property type="entry name" value="PHOSPHOSERINE PHOSPHATASE"/>
    <property type="match status" value="1"/>
</dbReference>